<dbReference type="AlphaFoldDB" id="A0A448XGM6"/>
<evidence type="ECO:0000313" key="2">
    <source>
        <dbReference type="Proteomes" id="UP000784294"/>
    </source>
</evidence>
<protein>
    <submittedName>
        <fullName evidence="1">Uncharacterized protein</fullName>
    </submittedName>
</protein>
<organism evidence="1 2">
    <name type="scientific">Protopolystoma xenopodis</name>
    <dbReference type="NCBI Taxonomy" id="117903"/>
    <lineage>
        <taxon>Eukaryota</taxon>
        <taxon>Metazoa</taxon>
        <taxon>Spiralia</taxon>
        <taxon>Lophotrochozoa</taxon>
        <taxon>Platyhelminthes</taxon>
        <taxon>Monogenea</taxon>
        <taxon>Polyopisthocotylea</taxon>
        <taxon>Polystomatidea</taxon>
        <taxon>Polystomatidae</taxon>
        <taxon>Protopolystoma</taxon>
    </lineage>
</organism>
<sequence>MPAKRPRSDSGNDYPYNELRTTCVPLELLNIELLEKARAPGVERCATHFSSLSQWAMDLLSSHYSLVDREKQAQRLLDVMQDVEFWDEELDKLTRIFLCNGYPIEVMQRNIRAVKSRWQNGDYERTVKTEKDSQNWICLPSCELTQNLQPILSRLNIQVAMKEKSTLFISLPTQHKRVDKLDCSGVTVYHAASANRNILAIQGDKLADESRNIKGSAGKWIPKDQN</sequence>
<keyword evidence="2" id="KW-1185">Reference proteome</keyword>
<evidence type="ECO:0000313" key="1">
    <source>
        <dbReference type="EMBL" id="VEL36116.1"/>
    </source>
</evidence>
<proteinExistence type="predicted"/>
<gene>
    <name evidence="1" type="ORF">PXEA_LOCUS29556</name>
</gene>
<comment type="caution">
    <text evidence="1">The sequence shown here is derived from an EMBL/GenBank/DDBJ whole genome shotgun (WGS) entry which is preliminary data.</text>
</comment>
<reference evidence="1" key="1">
    <citation type="submission" date="2018-11" db="EMBL/GenBank/DDBJ databases">
        <authorList>
            <consortium name="Pathogen Informatics"/>
        </authorList>
    </citation>
    <scope>NUCLEOTIDE SEQUENCE</scope>
</reference>
<dbReference type="Proteomes" id="UP000784294">
    <property type="component" value="Unassembled WGS sequence"/>
</dbReference>
<accession>A0A448XGM6</accession>
<dbReference type="EMBL" id="CAAALY010251454">
    <property type="protein sequence ID" value="VEL36116.1"/>
    <property type="molecule type" value="Genomic_DNA"/>
</dbReference>
<name>A0A448XGM6_9PLAT</name>